<feature type="domain" description="Type I restriction modification DNA specificity" evidence="4">
    <location>
        <begin position="5"/>
        <end position="177"/>
    </location>
</feature>
<keyword evidence="5" id="KW-0540">Nuclease</keyword>
<evidence type="ECO:0000256" key="3">
    <source>
        <dbReference type="ARBA" id="ARBA00023125"/>
    </source>
</evidence>
<dbReference type="Gene3D" id="3.90.220.20">
    <property type="entry name" value="DNA methylase specificity domains"/>
    <property type="match status" value="2"/>
</dbReference>
<gene>
    <name evidence="5" type="ORF">DMO17_18980</name>
</gene>
<keyword evidence="5" id="KW-0255">Endonuclease</keyword>
<evidence type="ECO:0000313" key="5">
    <source>
        <dbReference type="EMBL" id="PYC19994.1"/>
    </source>
</evidence>
<organism evidence="5 6">
    <name type="scientific">Aquipseudomonas alcaligenes</name>
    <name type="common">Pseudomonas alcaligenes</name>
    <dbReference type="NCBI Taxonomy" id="43263"/>
    <lineage>
        <taxon>Bacteria</taxon>
        <taxon>Pseudomonadati</taxon>
        <taxon>Pseudomonadota</taxon>
        <taxon>Gammaproteobacteria</taxon>
        <taxon>Pseudomonadales</taxon>
        <taxon>Pseudomonadaceae</taxon>
        <taxon>Aquipseudomonas</taxon>
    </lineage>
</organism>
<dbReference type="CDD" id="cd17246">
    <property type="entry name" value="RMtype1_S_SonII-TRD2-CR2_like"/>
    <property type="match status" value="1"/>
</dbReference>
<dbReference type="OrthoDB" id="398435at2"/>
<dbReference type="PANTHER" id="PTHR43140">
    <property type="entry name" value="TYPE-1 RESTRICTION ENZYME ECOKI SPECIFICITY PROTEIN"/>
    <property type="match status" value="1"/>
</dbReference>
<protein>
    <submittedName>
        <fullName evidence="5">Type I restriction endonuclease subunit S</fullName>
    </submittedName>
</protein>
<dbReference type="AlphaFoldDB" id="A0A2V4KPZ7"/>
<dbReference type="RefSeq" id="WP_110684044.1">
    <property type="nucleotide sequence ID" value="NZ_QJRX01000012.1"/>
</dbReference>
<keyword evidence="3" id="KW-0238">DNA-binding</keyword>
<evidence type="ECO:0000256" key="1">
    <source>
        <dbReference type="ARBA" id="ARBA00010923"/>
    </source>
</evidence>
<dbReference type="Pfam" id="PF01420">
    <property type="entry name" value="Methylase_S"/>
    <property type="match status" value="2"/>
</dbReference>
<keyword evidence="2" id="KW-0680">Restriction system</keyword>
<keyword evidence="5" id="KW-0378">Hydrolase</keyword>
<dbReference type="PANTHER" id="PTHR43140:SF1">
    <property type="entry name" value="TYPE I RESTRICTION ENZYME ECOKI SPECIFICITY SUBUNIT"/>
    <property type="match status" value="1"/>
</dbReference>
<comment type="similarity">
    <text evidence="1">Belongs to the type-I restriction system S methylase family.</text>
</comment>
<dbReference type="InterPro" id="IPR051212">
    <property type="entry name" value="Type-I_RE_S_subunit"/>
</dbReference>
<name>A0A2V4KPZ7_AQUAC</name>
<dbReference type="GO" id="GO:0009307">
    <property type="term" value="P:DNA restriction-modification system"/>
    <property type="evidence" value="ECO:0007669"/>
    <property type="project" value="UniProtKB-KW"/>
</dbReference>
<evidence type="ECO:0000313" key="6">
    <source>
        <dbReference type="Proteomes" id="UP000248146"/>
    </source>
</evidence>
<accession>A0A2V4KPZ7</accession>
<comment type="caution">
    <text evidence="5">The sequence shown here is derived from an EMBL/GenBank/DDBJ whole genome shotgun (WGS) entry which is preliminary data.</text>
</comment>
<feature type="domain" description="Type I restriction modification DNA specificity" evidence="4">
    <location>
        <begin position="272"/>
        <end position="417"/>
    </location>
</feature>
<reference evidence="5 6" key="1">
    <citation type="submission" date="2018-06" db="EMBL/GenBank/DDBJ databases">
        <title>Pseudomonas diversity within urban Lake Michigan freshwaters.</title>
        <authorList>
            <person name="Batrich M."/>
            <person name="Hatzopoulos T."/>
            <person name="Putonti C."/>
        </authorList>
    </citation>
    <scope>NUCLEOTIDE SEQUENCE [LARGE SCALE GENOMIC DNA]</scope>
    <source>
        <strain evidence="5 6">MB-090714</strain>
    </source>
</reference>
<dbReference type="SUPFAM" id="SSF116734">
    <property type="entry name" value="DNA methylase specificity domain"/>
    <property type="match status" value="2"/>
</dbReference>
<dbReference type="GO" id="GO:0004519">
    <property type="term" value="F:endonuclease activity"/>
    <property type="evidence" value="ECO:0007669"/>
    <property type="project" value="UniProtKB-KW"/>
</dbReference>
<evidence type="ECO:0000259" key="4">
    <source>
        <dbReference type="Pfam" id="PF01420"/>
    </source>
</evidence>
<dbReference type="CDD" id="cd17254">
    <property type="entry name" value="RMtype1_S_FclI-TRD1-CR1_like"/>
    <property type="match status" value="1"/>
</dbReference>
<dbReference type="InterPro" id="IPR044946">
    <property type="entry name" value="Restrct_endonuc_typeI_TRD_sf"/>
</dbReference>
<dbReference type="GO" id="GO:0003677">
    <property type="term" value="F:DNA binding"/>
    <property type="evidence" value="ECO:0007669"/>
    <property type="project" value="UniProtKB-KW"/>
</dbReference>
<dbReference type="InterPro" id="IPR000055">
    <property type="entry name" value="Restrct_endonuc_typeI_TRD"/>
</dbReference>
<dbReference type="EMBL" id="QJRX01000012">
    <property type="protein sequence ID" value="PYC19994.1"/>
    <property type="molecule type" value="Genomic_DNA"/>
</dbReference>
<evidence type="ECO:0000256" key="2">
    <source>
        <dbReference type="ARBA" id="ARBA00022747"/>
    </source>
</evidence>
<dbReference type="Proteomes" id="UP000248146">
    <property type="component" value="Unassembled WGS sequence"/>
</dbReference>
<proteinExistence type="inferred from homology"/>
<sequence>MSELPSGWGRAEIGDLCNLINGRAFKPQEWSESGLPIIRIQNLNNPTSKFNHFSGEFDAKHHVKNGDLLFAWSGTPGTSFGAHIWHGGDAVLNQHIFKIEFSERETNRGFLRYAINQKLDELISSAQGGVGLRHVTKGTFEKTEISFPPLAEQTRIAQKLDELLAQVDTLKSRIDTIPALLKRFRQSVLAAAVSGRLTEEWRAGNTRCDVAEQINAILRDRLLLSKSKKAPSTHLKNEEYEIPQTWRWVSLDSLSAKIVDGTHHTPTYVESGVPFISVKDIRDGVIDFSSTKFITNREHEELCKRCYPQKGDLLITKSGTIGRTAMVNTQAEFSLFVSVALIKPASKLVNMRFIDIALMKWVGEIDISSRIVGSAIKNLHLTDMKVLAIPFAPLEEQAEIVRRVEQLFAFADQLEAKVATAKARIDRLTQSILAKAFRGELVPQDSNDEPASLLLERIQAQRAAAPKAKRGRKSA</sequence>